<dbReference type="OrthoDB" id="3920403at2759"/>
<accession>A0A6A6DD53</accession>
<feature type="region of interest" description="Disordered" evidence="1">
    <location>
        <begin position="1"/>
        <end position="20"/>
    </location>
</feature>
<keyword evidence="3" id="KW-1185">Reference proteome</keyword>
<dbReference type="EMBL" id="ML994688">
    <property type="protein sequence ID" value="KAF2177464.1"/>
    <property type="molecule type" value="Genomic_DNA"/>
</dbReference>
<evidence type="ECO:0000313" key="2">
    <source>
        <dbReference type="EMBL" id="KAF2177464.1"/>
    </source>
</evidence>
<sequence>MSVPTSPSTANAPLPPSALPELQVLPTPLAADKLLVGQLLSKSNEKFTPNTLEDRDYDDVGSRWYKDVILVDEATSRFREGLGANHLISKPAAGIEVGTIEAEEMRVRLLKDPSAALKKVTGSLEGKAWLEQHGGKGEVGFVTAVREVTNASYKRAGLVEAGNGLWEVVREVGGQGSDGKRRGSGLEVKTGSKRDIVGVEVRKVVAESGEVKLGEVLGTELLV</sequence>
<feature type="compositionally biased region" description="Polar residues" evidence="1">
    <location>
        <begin position="1"/>
        <end position="11"/>
    </location>
</feature>
<proteinExistence type="predicted"/>
<protein>
    <submittedName>
        <fullName evidence="2">Uncharacterized protein</fullName>
    </submittedName>
</protein>
<name>A0A6A6DD53_9PEZI</name>
<evidence type="ECO:0000256" key="1">
    <source>
        <dbReference type="SAM" id="MobiDB-lite"/>
    </source>
</evidence>
<organism evidence="2 3">
    <name type="scientific">Zopfia rhizophila CBS 207.26</name>
    <dbReference type="NCBI Taxonomy" id="1314779"/>
    <lineage>
        <taxon>Eukaryota</taxon>
        <taxon>Fungi</taxon>
        <taxon>Dikarya</taxon>
        <taxon>Ascomycota</taxon>
        <taxon>Pezizomycotina</taxon>
        <taxon>Dothideomycetes</taxon>
        <taxon>Dothideomycetes incertae sedis</taxon>
        <taxon>Zopfiaceae</taxon>
        <taxon>Zopfia</taxon>
    </lineage>
</organism>
<evidence type="ECO:0000313" key="3">
    <source>
        <dbReference type="Proteomes" id="UP000800200"/>
    </source>
</evidence>
<gene>
    <name evidence="2" type="ORF">K469DRAFT_732432</name>
</gene>
<dbReference type="Proteomes" id="UP000800200">
    <property type="component" value="Unassembled WGS sequence"/>
</dbReference>
<dbReference type="AlphaFoldDB" id="A0A6A6DD53"/>
<reference evidence="2" key="1">
    <citation type="journal article" date="2020" name="Stud. Mycol.">
        <title>101 Dothideomycetes genomes: a test case for predicting lifestyles and emergence of pathogens.</title>
        <authorList>
            <person name="Haridas S."/>
            <person name="Albert R."/>
            <person name="Binder M."/>
            <person name="Bloem J."/>
            <person name="Labutti K."/>
            <person name="Salamov A."/>
            <person name="Andreopoulos B."/>
            <person name="Baker S."/>
            <person name="Barry K."/>
            <person name="Bills G."/>
            <person name="Bluhm B."/>
            <person name="Cannon C."/>
            <person name="Castanera R."/>
            <person name="Culley D."/>
            <person name="Daum C."/>
            <person name="Ezra D."/>
            <person name="Gonzalez J."/>
            <person name="Henrissat B."/>
            <person name="Kuo A."/>
            <person name="Liang C."/>
            <person name="Lipzen A."/>
            <person name="Lutzoni F."/>
            <person name="Magnuson J."/>
            <person name="Mondo S."/>
            <person name="Nolan M."/>
            <person name="Ohm R."/>
            <person name="Pangilinan J."/>
            <person name="Park H.-J."/>
            <person name="Ramirez L."/>
            <person name="Alfaro M."/>
            <person name="Sun H."/>
            <person name="Tritt A."/>
            <person name="Yoshinaga Y."/>
            <person name="Zwiers L.-H."/>
            <person name="Turgeon B."/>
            <person name="Goodwin S."/>
            <person name="Spatafora J."/>
            <person name="Crous P."/>
            <person name="Grigoriev I."/>
        </authorList>
    </citation>
    <scope>NUCLEOTIDE SEQUENCE</scope>
    <source>
        <strain evidence="2">CBS 207.26</strain>
    </source>
</reference>